<dbReference type="InterPro" id="IPR058097">
    <property type="entry name" value="PatX"/>
</dbReference>
<feature type="signal peptide" evidence="2">
    <location>
        <begin position="1"/>
        <end position="18"/>
    </location>
</feature>
<dbReference type="NCBIfam" id="NF047413">
    <property type="entry name" value="heterocyst_PatX"/>
    <property type="match status" value="1"/>
</dbReference>
<reference evidence="3" key="1">
    <citation type="submission" date="2021-05" db="EMBL/GenBank/DDBJ databases">
        <authorList>
            <person name="Pietrasiak N."/>
            <person name="Ward R."/>
            <person name="Stajich J.E."/>
            <person name="Kurbessoian T."/>
        </authorList>
    </citation>
    <scope>NUCLEOTIDE SEQUENCE</scope>
    <source>
        <strain evidence="3">GSE-NOS-MK-12-04C</strain>
    </source>
</reference>
<evidence type="ECO:0000256" key="2">
    <source>
        <dbReference type="SAM" id="SignalP"/>
    </source>
</evidence>
<organism evidence="3 4">
    <name type="scientific">Cyanomargarita calcarea GSE-NOS-MK-12-04C</name>
    <dbReference type="NCBI Taxonomy" id="2839659"/>
    <lineage>
        <taxon>Bacteria</taxon>
        <taxon>Bacillati</taxon>
        <taxon>Cyanobacteriota</taxon>
        <taxon>Cyanophyceae</taxon>
        <taxon>Nostocales</taxon>
        <taxon>Cyanomargaritaceae</taxon>
        <taxon>Cyanomargarita</taxon>
    </lineage>
</organism>
<proteinExistence type="predicted"/>
<feature type="region of interest" description="Disordered" evidence="1">
    <location>
        <begin position="39"/>
        <end position="62"/>
    </location>
</feature>
<feature type="chain" id="PRO_5037935295" evidence="2">
    <location>
        <begin position="19"/>
        <end position="76"/>
    </location>
</feature>
<accession>A0A951UUU0</accession>
<evidence type="ECO:0000313" key="3">
    <source>
        <dbReference type="EMBL" id="MBW4670107.1"/>
    </source>
</evidence>
<evidence type="ECO:0000256" key="1">
    <source>
        <dbReference type="SAM" id="MobiDB-lite"/>
    </source>
</evidence>
<reference evidence="3" key="2">
    <citation type="journal article" date="2022" name="Microbiol. Resour. Announc.">
        <title>Metagenome Sequencing to Explore Phylogenomics of Terrestrial Cyanobacteria.</title>
        <authorList>
            <person name="Ward R.D."/>
            <person name="Stajich J.E."/>
            <person name="Johansen J.R."/>
            <person name="Huntemann M."/>
            <person name="Clum A."/>
            <person name="Foster B."/>
            <person name="Foster B."/>
            <person name="Roux S."/>
            <person name="Palaniappan K."/>
            <person name="Varghese N."/>
            <person name="Mukherjee S."/>
            <person name="Reddy T.B.K."/>
            <person name="Daum C."/>
            <person name="Copeland A."/>
            <person name="Chen I.A."/>
            <person name="Ivanova N.N."/>
            <person name="Kyrpides N.C."/>
            <person name="Shapiro N."/>
            <person name="Eloe-Fadrosh E.A."/>
            <person name="Pietrasiak N."/>
        </authorList>
    </citation>
    <scope>NUCLEOTIDE SEQUENCE</scope>
    <source>
        <strain evidence="3">GSE-NOS-MK-12-04C</strain>
    </source>
</reference>
<gene>
    <name evidence="3" type="ORF">KME60_22520</name>
</gene>
<dbReference type="EMBL" id="JAHHGZ010000027">
    <property type="protein sequence ID" value="MBW4670107.1"/>
    <property type="molecule type" value="Genomic_DNA"/>
</dbReference>
<sequence>MRVTISLLVTSLVLGSLAFEGQVVGENFTDMLRSFSGSESLLSASPKPNKRRQPAPHRGSGRRELLEYAGITYPLV</sequence>
<keyword evidence="2" id="KW-0732">Signal</keyword>
<evidence type="ECO:0000313" key="4">
    <source>
        <dbReference type="Proteomes" id="UP000729701"/>
    </source>
</evidence>
<comment type="caution">
    <text evidence="3">The sequence shown here is derived from an EMBL/GenBank/DDBJ whole genome shotgun (WGS) entry which is preliminary data.</text>
</comment>
<name>A0A951UUU0_9CYAN</name>
<dbReference type="AlphaFoldDB" id="A0A951UUU0"/>
<dbReference type="Proteomes" id="UP000729701">
    <property type="component" value="Unassembled WGS sequence"/>
</dbReference>
<protein>
    <submittedName>
        <fullName evidence="3">Uncharacterized protein</fullName>
    </submittedName>
</protein>